<protein>
    <submittedName>
        <fullName evidence="1">Uncharacterized protein</fullName>
    </submittedName>
</protein>
<dbReference type="Proteomes" id="UP000000753">
    <property type="component" value="Chromosome"/>
</dbReference>
<dbReference type="AlphaFoldDB" id="B8CST4"/>
<dbReference type="OrthoDB" id="5811837at2"/>
<sequence>MDLNTPSYLIIGSIVFAGMGLTAKAEGTDWRIAFGGHNTIVEQVDSHTLGAHAGFFVEHITESNISWKGNIDIFIDDDKDKLDPDHIPIWFQTAWSVDGNLYRFSPTMNLQWQVTLDGKRNTVSSVEKQSKLFPAIVARFDNQKFYAGITLGGGHYMLEIDDDVPRERGYDREDFQNKTGAYTVAADTKIMLGKSFDIYAGAQTWNDGSDWLENKYSAVFSYHSDSWIEDSEVKLSVEHSEYNLDPFDNRDKNDADYLAILPWDNDTLVRIYVDMPWG</sequence>
<evidence type="ECO:0000313" key="1">
    <source>
        <dbReference type="EMBL" id="ACJ30710.1"/>
    </source>
</evidence>
<gene>
    <name evidence="1" type="ordered locus">swp_4042</name>
</gene>
<evidence type="ECO:0000313" key="2">
    <source>
        <dbReference type="Proteomes" id="UP000000753"/>
    </source>
</evidence>
<reference evidence="1 2" key="1">
    <citation type="journal article" date="2008" name="PLoS ONE">
        <title>Environmental adaptation: genomic analysis of the piezotolerant and psychrotolerant deep-sea iron reducing bacterium Shewanella piezotolerans WP3.</title>
        <authorList>
            <person name="Wang F."/>
            <person name="Wang J."/>
            <person name="Jian H."/>
            <person name="Zhang B."/>
            <person name="Li S."/>
            <person name="Wang F."/>
            <person name="Zeng X."/>
            <person name="Gao L."/>
            <person name="Bartlett D.H."/>
            <person name="Yu J."/>
            <person name="Hu S."/>
            <person name="Xiao X."/>
        </authorList>
    </citation>
    <scope>NUCLEOTIDE SEQUENCE [LARGE SCALE GENOMIC DNA]</scope>
    <source>
        <strain evidence="2">WP3 / JCM 13877</strain>
    </source>
</reference>
<dbReference type="EMBL" id="CP000472">
    <property type="protein sequence ID" value="ACJ30710.1"/>
    <property type="molecule type" value="Genomic_DNA"/>
</dbReference>
<name>B8CST4_SHEPW</name>
<keyword evidence="2" id="KW-1185">Reference proteome</keyword>
<proteinExistence type="predicted"/>
<dbReference type="eggNOG" id="ENOG5033U6P">
    <property type="taxonomic scope" value="Bacteria"/>
</dbReference>
<dbReference type="HOGENOM" id="CLU_1007938_0_0_6"/>
<accession>B8CST4</accession>
<organism evidence="1 2">
    <name type="scientific">Shewanella piezotolerans (strain WP3 / JCM 13877)</name>
    <dbReference type="NCBI Taxonomy" id="225849"/>
    <lineage>
        <taxon>Bacteria</taxon>
        <taxon>Pseudomonadati</taxon>
        <taxon>Pseudomonadota</taxon>
        <taxon>Gammaproteobacteria</taxon>
        <taxon>Alteromonadales</taxon>
        <taxon>Shewanellaceae</taxon>
        <taxon>Shewanella</taxon>
    </lineage>
</organism>
<dbReference type="KEGG" id="swp:swp_4042"/>